<dbReference type="Proteomes" id="UP000252254">
    <property type="component" value="Unassembled WGS sequence"/>
</dbReference>
<dbReference type="InterPro" id="IPR013249">
    <property type="entry name" value="RNA_pol_sigma70_r4_t2"/>
</dbReference>
<dbReference type="InterPro" id="IPR014284">
    <property type="entry name" value="RNA_pol_sigma-70_dom"/>
</dbReference>
<dbReference type="Pfam" id="PF08281">
    <property type="entry name" value="Sigma70_r4_2"/>
    <property type="match status" value="1"/>
</dbReference>
<dbReference type="InterPro" id="IPR013324">
    <property type="entry name" value="RNA_pol_sigma_r3/r4-like"/>
</dbReference>
<organism evidence="2 3">
    <name type="scientific">Paraliobacillus ryukyuensis</name>
    <dbReference type="NCBI Taxonomy" id="200904"/>
    <lineage>
        <taxon>Bacteria</taxon>
        <taxon>Bacillati</taxon>
        <taxon>Bacillota</taxon>
        <taxon>Bacilli</taxon>
        <taxon>Bacillales</taxon>
        <taxon>Bacillaceae</taxon>
        <taxon>Paraliobacillus</taxon>
    </lineage>
</organism>
<dbReference type="GO" id="GO:0006352">
    <property type="term" value="P:DNA-templated transcription initiation"/>
    <property type="evidence" value="ECO:0007669"/>
    <property type="project" value="InterPro"/>
</dbReference>
<feature type="domain" description="RNA polymerase sigma factor 70 region 4 type 2" evidence="1">
    <location>
        <begin position="112"/>
        <end position="164"/>
    </location>
</feature>
<dbReference type="GO" id="GO:0016987">
    <property type="term" value="F:sigma factor activity"/>
    <property type="evidence" value="ECO:0007669"/>
    <property type="project" value="InterPro"/>
</dbReference>
<dbReference type="NCBIfam" id="TIGR02937">
    <property type="entry name" value="sigma70-ECF"/>
    <property type="match status" value="1"/>
</dbReference>
<sequence>MHNNFLRLGLVGMNNWADALILQYEDGRKALKGMHNELGNSDLENSDKSHINSMISEMSFVIEWLKSGKEPGKIRGIEKNSIYQVNSMDDMDLFPSLQIKPTERELTEDEKQLVYDALRDLSPRERQAFIFREAYLWSYKDISNELGVAISTVQSYLERAKEKLSCRKNAITA</sequence>
<dbReference type="AlphaFoldDB" id="A0A366DPM4"/>
<dbReference type="Gene3D" id="1.10.10.10">
    <property type="entry name" value="Winged helix-like DNA-binding domain superfamily/Winged helix DNA-binding domain"/>
    <property type="match status" value="1"/>
</dbReference>
<dbReference type="InterPro" id="IPR036388">
    <property type="entry name" value="WH-like_DNA-bd_sf"/>
</dbReference>
<dbReference type="EMBL" id="QNRI01000017">
    <property type="protein sequence ID" value="RBO92053.1"/>
    <property type="molecule type" value="Genomic_DNA"/>
</dbReference>
<dbReference type="OrthoDB" id="2083683at2"/>
<comment type="caution">
    <text evidence="2">The sequence shown here is derived from an EMBL/GenBank/DDBJ whole genome shotgun (WGS) entry which is preliminary data.</text>
</comment>
<reference evidence="2 3" key="1">
    <citation type="submission" date="2018-06" db="EMBL/GenBank/DDBJ databases">
        <title>Genomic Encyclopedia of Type Strains, Phase IV (KMG-IV): sequencing the most valuable type-strain genomes for metagenomic binning, comparative biology and taxonomic classification.</title>
        <authorList>
            <person name="Goeker M."/>
        </authorList>
    </citation>
    <scope>NUCLEOTIDE SEQUENCE [LARGE SCALE GENOMIC DNA]</scope>
    <source>
        <strain evidence="2 3">DSM 15140</strain>
    </source>
</reference>
<proteinExistence type="predicted"/>
<name>A0A366DPM4_9BACI</name>
<dbReference type="SUPFAM" id="SSF88659">
    <property type="entry name" value="Sigma3 and sigma4 domains of RNA polymerase sigma factors"/>
    <property type="match status" value="1"/>
</dbReference>
<dbReference type="CDD" id="cd06171">
    <property type="entry name" value="Sigma70_r4"/>
    <property type="match status" value="1"/>
</dbReference>
<protein>
    <submittedName>
        <fullName evidence="2">RNA polymerase sigma-70 factor (ECF subfamily)</fullName>
    </submittedName>
</protein>
<evidence type="ECO:0000313" key="3">
    <source>
        <dbReference type="Proteomes" id="UP000252254"/>
    </source>
</evidence>
<accession>A0A366DPM4</accession>
<keyword evidence="3" id="KW-1185">Reference proteome</keyword>
<evidence type="ECO:0000313" key="2">
    <source>
        <dbReference type="EMBL" id="RBO92053.1"/>
    </source>
</evidence>
<dbReference type="GO" id="GO:0003677">
    <property type="term" value="F:DNA binding"/>
    <property type="evidence" value="ECO:0007669"/>
    <property type="project" value="InterPro"/>
</dbReference>
<evidence type="ECO:0000259" key="1">
    <source>
        <dbReference type="Pfam" id="PF08281"/>
    </source>
</evidence>
<gene>
    <name evidence="2" type="ORF">DES48_11717</name>
</gene>
<dbReference type="NCBIfam" id="NF005385">
    <property type="entry name" value="PRK06930.1"/>
    <property type="match status" value="1"/>
</dbReference>